<feature type="domain" description="Xylanolytic transcriptional activator regulatory" evidence="6">
    <location>
        <begin position="84"/>
        <end position="248"/>
    </location>
</feature>
<dbReference type="GO" id="GO:0000981">
    <property type="term" value="F:DNA-binding transcription factor activity, RNA polymerase II-specific"/>
    <property type="evidence" value="ECO:0007669"/>
    <property type="project" value="TreeGrafter"/>
</dbReference>
<feature type="region of interest" description="Disordered" evidence="4">
    <location>
        <begin position="366"/>
        <end position="386"/>
    </location>
</feature>
<dbReference type="GO" id="GO:0005634">
    <property type="term" value="C:nucleus"/>
    <property type="evidence" value="ECO:0007669"/>
    <property type="project" value="TreeGrafter"/>
</dbReference>
<dbReference type="InterPro" id="IPR007219">
    <property type="entry name" value="XnlR_reg_dom"/>
</dbReference>
<keyword evidence="3" id="KW-0539">Nucleus</keyword>
<dbReference type="PANTHER" id="PTHR47424:SF9">
    <property type="entry name" value="TAH-2"/>
    <property type="match status" value="1"/>
</dbReference>
<dbReference type="EMBL" id="JOWA01000104">
    <property type="protein sequence ID" value="KEZ41960.1"/>
    <property type="molecule type" value="Genomic_DNA"/>
</dbReference>
<keyword evidence="5" id="KW-1133">Transmembrane helix</keyword>
<keyword evidence="5" id="KW-0812">Transmembrane</keyword>
<comment type="caution">
    <text evidence="7">The sequence shown here is derived from an EMBL/GenBank/DDBJ whole genome shotgun (WGS) entry which is preliminary data.</text>
</comment>
<dbReference type="GeneID" id="27725607"/>
<dbReference type="CDD" id="cd12148">
    <property type="entry name" value="fungal_TF_MHR"/>
    <property type="match status" value="1"/>
</dbReference>
<dbReference type="Proteomes" id="UP000028545">
    <property type="component" value="Unassembled WGS sequence"/>
</dbReference>
<evidence type="ECO:0000256" key="2">
    <source>
        <dbReference type="ARBA" id="ARBA00023163"/>
    </source>
</evidence>
<gene>
    <name evidence="7" type="ORF">SAPIO_CDS6535</name>
</gene>
<dbReference type="GO" id="GO:0000435">
    <property type="term" value="P:positive regulation of transcription from RNA polymerase II promoter by galactose"/>
    <property type="evidence" value="ECO:0007669"/>
    <property type="project" value="TreeGrafter"/>
</dbReference>
<dbReference type="PANTHER" id="PTHR47424">
    <property type="entry name" value="REGULATORY PROTEIN GAL4"/>
    <property type="match status" value="1"/>
</dbReference>
<dbReference type="Pfam" id="PF04082">
    <property type="entry name" value="Fungal_trans"/>
    <property type="match status" value="1"/>
</dbReference>
<accession>A0A084G3P8</accession>
<organism evidence="7 8">
    <name type="scientific">Pseudallescheria apiosperma</name>
    <name type="common">Scedosporium apiospermum</name>
    <dbReference type="NCBI Taxonomy" id="563466"/>
    <lineage>
        <taxon>Eukaryota</taxon>
        <taxon>Fungi</taxon>
        <taxon>Dikarya</taxon>
        <taxon>Ascomycota</taxon>
        <taxon>Pezizomycotina</taxon>
        <taxon>Sordariomycetes</taxon>
        <taxon>Hypocreomycetidae</taxon>
        <taxon>Microascales</taxon>
        <taxon>Microascaceae</taxon>
        <taxon>Scedosporium</taxon>
    </lineage>
</organism>
<dbReference type="VEuPathDB" id="FungiDB:SAPIO_CDS6535"/>
<evidence type="ECO:0000259" key="6">
    <source>
        <dbReference type="Pfam" id="PF04082"/>
    </source>
</evidence>
<protein>
    <recommendedName>
        <fullName evidence="6">Xylanolytic transcriptional activator regulatory domain-containing protein</fullName>
    </recommendedName>
</protein>
<name>A0A084G3P8_PSEDA</name>
<dbReference type="GO" id="GO:0000978">
    <property type="term" value="F:RNA polymerase II cis-regulatory region sequence-specific DNA binding"/>
    <property type="evidence" value="ECO:0007669"/>
    <property type="project" value="TreeGrafter"/>
</dbReference>
<dbReference type="RefSeq" id="XP_016641759.1">
    <property type="nucleotide sequence ID" value="XM_016788606.1"/>
</dbReference>
<evidence type="ECO:0000313" key="8">
    <source>
        <dbReference type="Proteomes" id="UP000028545"/>
    </source>
</evidence>
<evidence type="ECO:0000256" key="5">
    <source>
        <dbReference type="SAM" id="Phobius"/>
    </source>
</evidence>
<keyword evidence="8" id="KW-1185">Reference proteome</keyword>
<keyword evidence="1" id="KW-0805">Transcription regulation</keyword>
<reference evidence="7 8" key="1">
    <citation type="journal article" date="2014" name="Genome Announc.">
        <title>Draft genome sequence of the pathogenic fungus Scedosporium apiospermum.</title>
        <authorList>
            <person name="Vandeputte P."/>
            <person name="Ghamrawi S."/>
            <person name="Rechenmann M."/>
            <person name="Iltis A."/>
            <person name="Giraud S."/>
            <person name="Fleury M."/>
            <person name="Thornton C."/>
            <person name="Delhaes L."/>
            <person name="Meyer W."/>
            <person name="Papon N."/>
            <person name="Bouchara J.P."/>
        </authorList>
    </citation>
    <scope>NUCLEOTIDE SEQUENCE [LARGE SCALE GENOMIC DNA]</scope>
    <source>
        <strain evidence="7 8">IHEM 14462</strain>
    </source>
</reference>
<feature type="transmembrane region" description="Helical" evidence="5">
    <location>
        <begin position="413"/>
        <end position="433"/>
    </location>
</feature>
<keyword evidence="5" id="KW-0472">Membrane</keyword>
<sequence>MRVRELNIPRKSRTLYDTSGRIGDCAAPAFLQHLQGFLESELCLSAEHSGFSKLTAIEEIPLYEVEARPPGGPGSVCDLQDLIEVYFASSCGILDIIDRCQVDGLLQSWKSYSLADTGRTAVLFLILAYGAQSRSGSVADMQYSQYYYHHGRRLALLELTNEPSVETVQAFVLISLYMLASSQRNASFLNLGIAISAAKSLGFHRDDVNAMFPENNTNLRSRIWRSLRYHDLFFCAMMGRTPSTLTTDSCYSDKQVQDQNMSGSDSGQQLALTEAVRAFSILERTVSEIYTKNTASLAHLESLARELQAATSSIPPELRTVTAAESPEQRHVIRNAHVACSYYFSMMILTRPFLISCIQQKCGRAGDKSRADVPPTEGEDSPLSPEITQGALASIDSAIHVTQLIHELLTTHMLFNNMVLIIAMVFVASLTICSAHLGRLGYQASNELAIRQAEEILQHFSHHTRQGKRYGDILKKLYKAARVYREAVERRSSGAPTLEMPELFSLSNSGREEAWKTDDIPSERQEIVEQNQGDRDGSDSSTESLVIPGNSTSIEAAFWGPAWQEGLWLTSPEISITDLIDSFNQTGGGSIADSMPFTGIQGYTHATSHQSGHIWGFD</sequence>
<keyword evidence="2" id="KW-0804">Transcription</keyword>
<evidence type="ECO:0000256" key="3">
    <source>
        <dbReference type="ARBA" id="ARBA00023242"/>
    </source>
</evidence>
<evidence type="ECO:0000256" key="4">
    <source>
        <dbReference type="SAM" id="MobiDB-lite"/>
    </source>
</evidence>
<dbReference type="KEGG" id="sapo:SAPIO_CDS6535"/>
<evidence type="ECO:0000256" key="1">
    <source>
        <dbReference type="ARBA" id="ARBA00023015"/>
    </source>
</evidence>
<evidence type="ECO:0000313" key="7">
    <source>
        <dbReference type="EMBL" id="KEZ41960.1"/>
    </source>
</evidence>
<dbReference type="GO" id="GO:0008270">
    <property type="term" value="F:zinc ion binding"/>
    <property type="evidence" value="ECO:0007669"/>
    <property type="project" value="InterPro"/>
</dbReference>
<dbReference type="GO" id="GO:0006351">
    <property type="term" value="P:DNA-templated transcription"/>
    <property type="evidence" value="ECO:0007669"/>
    <property type="project" value="InterPro"/>
</dbReference>
<proteinExistence type="predicted"/>
<dbReference type="OrthoDB" id="47007at2759"/>
<dbReference type="InterPro" id="IPR051127">
    <property type="entry name" value="Fungal_SecMet_Regulators"/>
</dbReference>
<dbReference type="OMA" id="HWHRELP"/>
<dbReference type="HOGENOM" id="CLU_449069_0_0_1"/>
<dbReference type="AlphaFoldDB" id="A0A084G3P8"/>